<feature type="transmembrane region" description="Helical" evidence="6">
    <location>
        <begin position="493"/>
        <end position="515"/>
    </location>
</feature>
<gene>
    <name evidence="7" type="primary">slc46a1_4</name>
    <name evidence="7" type="ORF">g.15063</name>
</gene>
<feature type="transmembrane region" description="Helical" evidence="6">
    <location>
        <begin position="242"/>
        <end position="263"/>
    </location>
</feature>
<feature type="transmembrane region" description="Helical" evidence="6">
    <location>
        <begin position="173"/>
        <end position="197"/>
    </location>
</feature>
<name>A0A0A1XJR1_ZEUCU</name>
<dbReference type="GO" id="GO:0016020">
    <property type="term" value="C:membrane"/>
    <property type="evidence" value="ECO:0007669"/>
    <property type="project" value="UniProtKB-SubCell"/>
</dbReference>
<reference evidence="7" key="2">
    <citation type="journal article" date="2015" name="Gigascience">
        <title>Reconstructing a comprehensive transcriptome assembly of a white-pupal translocated strain of the pest fruit fly Bactrocera cucurbitae.</title>
        <authorList>
            <person name="Sim S.B."/>
            <person name="Calla B."/>
            <person name="Hall B."/>
            <person name="DeRego T."/>
            <person name="Geib S.M."/>
        </authorList>
    </citation>
    <scope>NUCLEOTIDE SEQUENCE</scope>
</reference>
<feature type="transmembrane region" description="Helical" evidence="6">
    <location>
        <begin position="460"/>
        <end position="481"/>
    </location>
</feature>
<evidence type="ECO:0000256" key="4">
    <source>
        <dbReference type="ARBA" id="ARBA00023136"/>
    </source>
</evidence>
<feature type="transmembrane region" description="Helical" evidence="6">
    <location>
        <begin position="203"/>
        <end position="230"/>
    </location>
</feature>
<sequence>MVIHAMTEEKERSILDTPEGIGLSFEQLTFDTEGNCLPPAYLPTTPPNEKHHDEEPTAEDPLNPDSKPKVRRRVMFLELPVFLMFVALMLGSSVMLNQELYQTCVAVYNYSETECEPLRGIIPKTPEAKVIENRLQPYVARITMTNSIIHNVWPGLLVLFVGPWSDKFGRRPILLATFGAYFVGYTISAILVFFSKALSLNPWFYLLGGLPSTIVGGNCTMMTIVFCYVSDVSDVSSKAKRMFYIDMVMGVGVVTGNILSSYLLRYTNVATVCATCATLVFIALMYIIIFIGESLDVKKTTLSHKTKHFFDMGLIKDLVKTCVAKRPNYGRAIIACTISILMVSNFVVHGEYGVFYLFLRTKFNVTLQQYTYYNATVIAIKMAGCALAFALFRKLFKLPFAAIAMMGLFGCILDHLCRALAQSFWQMYMASFFGLMSGITGPMLQAIVALAVPSSELGKVYSLASCFKTLSPLFAAPLYTYVYNRTLTFYPGFFNFISTGLFVECFLVMIMVNIYERRVAGRKAKADAENGDSEKAQTEKPQTEKPQTEKPPADIKK</sequence>
<dbReference type="InterPro" id="IPR011701">
    <property type="entry name" value="MFS"/>
</dbReference>
<evidence type="ECO:0000256" key="6">
    <source>
        <dbReference type="SAM" id="Phobius"/>
    </source>
</evidence>
<protein>
    <submittedName>
        <fullName evidence="7">Proton-coupled folate transporter</fullName>
    </submittedName>
</protein>
<dbReference type="GO" id="GO:0022857">
    <property type="term" value="F:transmembrane transporter activity"/>
    <property type="evidence" value="ECO:0007669"/>
    <property type="project" value="InterPro"/>
</dbReference>
<keyword evidence="3 6" id="KW-1133">Transmembrane helix</keyword>
<dbReference type="GeneID" id="105212587"/>
<dbReference type="SUPFAM" id="SSF103473">
    <property type="entry name" value="MFS general substrate transporter"/>
    <property type="match status" value="1"/>
</dbReference>
<dbReference type="Pfam" id="PF07690">
    <property type="entry name" value="MFS_1"/>
    <property type="match status" value="1"/>
</dbReference>
<evidence type="ECO:0000256" key="1">
    <source>
        <dbReference type="ARBA" id="ARBA00004141"/>
    </source>
</evidence>
<keyword evidence="2 6" id="KW-0812">Transmembrane</keyword>
<feature type="transmembrane region" description="Helical" evidence="6">
    <location>
        <begin position="371"/>
        <end position="392"/>
    </location>
</feature>
<dbReference type="EMBL" id="GBXI01003539">
    <property type="protein sequence ID" value="JAD10753.1"/>
    <property type="molecule type" value="Transcribed_RNA"/>
</dbReference>
<dbReference type="OrthoDB" id="430300at2759"/>
<dbReference type="PANTHER" id="PTHR23507:SF39">
    <property type="entry name" value="GH23453P-RELATED"/>
    <property type="match status" value="1"/>
</dbReference>
<proteinExistence type="predicted"/>
<organism evidence="7">
    <name type="scientific">Zeugodacus cucurbitae</name>
    <name type="common">Melon fruit fly</name>
    <name type="synonym">Bactrocera cucurbitae</name>
    <dbReference type="NCBI Taxonomy" id="28588"/>
    <lineage>
        <taxon>Eukaryota</taxon>
        <taxon>Metazoa</taxon>
        <taxon>Ecdysozoa</taxon>
        <taxon>Arthropoda</taxon>
        <taxon>Hexapoda</taxon>
        <taxon>Insecta</taxon>
        <taxon>Pterygota</taxon>
        <taxon>Neoptera</taxon>
        <taxon>Endopterygota</taxon>
        <taxon>Diptera</taxon>
        <taxon>Brachycera</taxon>
        <taxon>Muscomorpha</taxon>
        <taxon>Tephritoidea</taxon>
        <taxon>Tephritidae</taxon>
        <taxon>Zeugodacus</taxon>
        <taxon>Zeugodacus</taxon>
    </lineage>
</organism>
<feature type="region of interest" description="Disordered" evidence="5">
    <location>
        <begin position="524"/>
        <end position="557"/>
    </location>
</feature>
<feature type="transmembrane region" description="Helical" evidence="6">
    <location>
        <begin position="138"/>
        <end position="161"/>
    </location>
</feature>
<evidence type="ECO:0000256" key="2">
    <source>
        <dbReference type="ARBA" id="ARBA00022692"/>
    </source>
</evidence>
<evidence type="ECO:0000256" key="3">
    <source>
        <dbReference type="ARBA" id="ARBA00022989"/>
    </source>
</evidence>
<feature type="transmembrane region" description="Helical" evidence="6">
    <location>
        <begin position="427"/>
        <end position="453"/>
    </location>
</feature>
<feature type="transmembrane region" description="Helical" evidence="6">
    <location>
        <begin position="76"/>
        <end position="96"/>
    </location>
</feature>
<feature type="region of interest" description="Disordered" evidence="5">
    <location>
        <begin position="36"/>
        <end position="66"/>
    </location>
</feature>
<comment type="subcellular location">
    <subcellularLocation>
        <location evidence="1">Membrane</location>
        <topology evidence="1">Multi-pass membrane protein</topology>
    </subcellularLocation>
</comment>
<keyword evidence="4 6" id="KW-0472">Membrane</keyword>
<feature type="transmembrane region" description="Helical" evidence="6">
    <location>
        <begin position="269"/>
        <end position="291"/>
    </location>
</feature>
<feature type="transmembrane region" description="Helical" evidence="6">
    <location>
        <begin position="399"/>
        <end position="421"/>
    </location>
</feature>
<evidence type="ECO:0000313" key="7">
    <source>
        <dbReference type="EMBL" id="JAD10753.1"/>
    </source>
</evidence>
<dbReference type="AlphaFoldDB" id="A0A0A1XJR1"/>
<dbReference type="Gene3D" id="1.20.1250.20">
    <property type="entry name" value="MFS general substrate transporter like domains"/>
    <property type="match status" value="1"/>
</dbReference>
<dbReference type="InterPro" id="IPR036259">
    <property type="entry name" value="MFS_trans_sf"/>
</dbReference>
<accession>A0A0A1XJR1</accession>
<dbReference type="PANTHER" id="PTHR23507">
    <property type="entry name" value="ZGC:174356"/>
    <property type="match status" value="1"/>
</dbReference>
<feature type="transmembrane region" description="Helical" evidence="6">
    <location>
        <begin position="333"/>
        <end position="359"/>
    </location>
</feature>
<evidence type="ECO:0000256" key="5">
    <source>
        <dbReference type="SAM" id="MobiDB-lite"/>
    </source>
</evidence>
<reference evidence="7" key="1">
    <citation type="submission" date="2014-11" db="EMBL/GenBank/DDBJ databases">
        <authorList>
            <person name="Geib S."/>
        </authorList>
    </citation>
    <scope>NUCLEOTIDE SEQUENCE</scope>
</reference>